<dbReference type="GO" id="GO:0016787">
    <property type="term" value="F:hydrolase activity"/>
    <property type="evidence" value="ECO:0007669"/>
    <property type="project" value="UniProtKB-KW"/>
</dbReference>
<dbReference type="STRING" id="44576.SAMN05421881_10736"/>
<feature type="signal peptide" evidence="1">
    <location>
        <begin position="1"/>
        <end position="27"/>
    </location>
</feature>
<protein>
    <submittedName>
        <fullName evidence="3">Lysophospholipase, alpha-beta hydrolase superfamily</fullName>
    </submittedName>
</protein>
<proteinExistence type="predicted"/>
<dbReference type="PROSITE" id="PS51257">
    <property type="entry name" value="PROKAR_LIPOPROTEIN"/>
    <property type="match status" value="1"/>
</dbReference>
<dbReference type="AlphaFoldDB" id="A0A1H3NIA9"/>
<dbReference type="Gene3D" id="3.40.50.1820">
    <property type="entry name" value="alpha/beta hydrolase"/>
    <property type="match status" value="1"/>
</dbReference>
<dbReference type="SUPFAM" id="SSF53474">
    <property type="entry name" value="alpha/beta-Hydrolases"/>
    <property type="match status" value="1"/>
</dbReference>
<accession>A0A1H3NIA9</accession>
<dbReference type="InterPro" id="IPR022742">
    <property type="entry name" value="Hydrolase_4"/>
</dbReference>
<sequence>MTCHNRRLATLTGLLLMLATLSGCIHRQLVTQPYPRWGEEIVIDQAEDAPPLLLRTMHPAVTGDVPACMLLVHGMNEYIGRYADIARYFSRHFLVGGFDLPAHGLSNPLLWQADQALLAGERVWDVSDAYLAQTQLRNLEPMRLNLEQALQRLITVCDAQGKPGKPVFIVAHSLGALVAASYLLSERPSPDMITRIQGIVLLGPAFSVSEVPGWRGWLANPLIKLSFHAKEHFLRPQDEPLPLLIINQLVSLVTVPLLDGLFEVLSWPGLRHWFTPVTPDWVLDYLTDSEEEKARIRADGWIIHRNLLRYVKGIESEIVRFRRQMHALAIPYFLVYSGHDPITPAWGSQDFVDVTYGHHPDNTVLPLPELSHHEHLFSSQPLRDELLQKIAQWLMHRLQTLDEQEAAIKPYSGM</sequence>
<dbReference type="Pfam" id="PF12146">
    <property type="entry name" value="Hydrolase_4"/>
    <property type="match status" value="1"/>
</dbReference>
<feature type="chain" id="PRO_5011713787" evidence="1">
    <location>
        <begin position="28"/>
        <end position="414"/>
    </location>
</feature>
<name>A0A1H3NIA9_9PROT</name>
<evidence type="ECO:0000256" key="1">
    <source>
        <dbReference type="SAM" id="SignalP"/>
    </source>
</evidence>
<feature type="domain" description="Serine aminopeptidase S33" evidence="2">
    <location>
        <begin position="67"/>
        <end position="355"/>
    </location>
</feature>
<dbReference type="Proteomes" id="UP000198640">
    <property type="component" value="Unassembled WGS sequence"/>
</dbReference>
<organism evidence="3 4">
    <name type="scientific">Nitrosomonas halophila</name>
    <dbReference type="NCBI Taxonomy" id="44576"/>
    <lineage>
        <taxon>Bacteria</taxon>
        <taxon>Pseudomonadati</taxon>
        <taxon>Pseudomonadota</taxon>
        <taxon>Betaproteobacteria</taxon>
        <taxon>Nitrosomonadales</taxon>
        <taxon>Nitrosomonadaceae</taxon>
        <taxon>Nitrosomonas</taxon>
    </lineage>
</organism>
<dbReference type="InterPro" id="IPR029058">
    <property type="entry name" value="AB_hydrolase_fold"/>
</dbReference>
<evidence type="ECO:0000259" key="2">
    <source>
        <dbReference type="Pfam" id="PF12146"/>
    </source>
</evidence>
<dbReference type="EMBL" id="FNOY01000073">
    <property type="protein sequence ID" value="SDY87969.1"/>
    <property type="molecule type" value="Genomic_DNA"/>
</dbReference>
<dbReference type="PANTHER" id="PTHR11614">
    <property type="entry name" value="PHOSPHOLIPASE-RELATED"/>
    <property type="match status" value="1"/>
</dbReference>
<keyword evidence="1" id="KW-0732">Signal</keyword>
<keyword evidence="3" id="KW-0378">Hydrolase</keyword>
<evidence type="ECO:0000313" key="3">
    <source>
        <dbReference type="EMBL" id="SDY87969.1"/>
    </source>
</evidence>
<gene>
    <name evidence="3" type="ORF">SAMN05421881_10736</name>
</gene>
<dbReference type="RefSeq" id="WP_090415613.1">
    <property type="nucleotide sequence ID" value="NZ_FNOY01000073.1"/>
</dbReference>
<reference evidence="3 4" key="1">
    <citation type="submission" date="2016-10" db="EMBL/GenBank/DDBJ databases">
        <authorList>
            <person name="de Groot N.N."/>
        </authorList>
    </citation>
    <scope>NUCLEOTIDE SEQUENCE [LARGE SCALE GENOMIC DNA]</scope>
    <source>
        <strain evidence="3 4">Nm1</strain>
    </source>
</reference>
<dbReference type="OrthoDB" id="9806902at2"/>
<evidence type="ECO:0000313" key="4">
    <source>
        <dbReference type="Proteomes" id="UP000198640"/>
    </source>
</evidence>
<dbReference type="InterPro" id="IPR051044">
    <property type="entry name" value="MAG_DAG_Lipase"/>
</dbReference>
<keyword evidence="4" id="KW-1185">Reference proteome</keyword>